<reference evidence="3 4" key="1">
    <citation type="submission" date="2020-02" db="EMBL/GenBank/DDBJ databases">
        <authorList>
            <person name="Ferguson B K."/>
        </authorList>
    </citation>
    <scope>NUCLEOTIDE SEQUENCE [LARGE SCALE GENOMIC DNA]</scope>
</reference>
<feature type="transmembrane region" description="Helical" evidence="2">
    <location>
        <begin position="473"/>
        <end position="495"/>
    </location>
</feature>
<accession>A0A6H5G9S4</accession>
<feature type="transmembrane region" description="Helical" evidence="2">
    <location>
        <begin position="421"/>
        <end position="439"/>
    </location>
</feature>
<evidence type="ECO:0000313" key="3">
    <source>
        <dbReference type="EMBL" id="CAA9999638.1"/>
    </source>
</evidence>
<feature type="transmembrane region" description="Helical" evidence="2">
    <location>
        <begin position="379"/>
        <end position="401"/>
    </location>
</feature>
<keyword evidence="2" id="KW-1133">Transmembrane helix</keyword>
<feature type="transmembrane region" description="Helical" evidence="2">
    <location>
        <begin position="679"/>
        <end position="699"/>
    </location>
</feature>
<feature type="transmembrane region" description="Helical" evidence="2">
    <location>
        <begin position="551"/>
        <end position="571"/>
    </location>
</feature>
<feature type="transmembrane region" description="Helical" evidence="2">
    <location>
        <begin position="61"/>
        <end position="82"/>
    </location>
</feature>
<protein>
    <submittedName>
        <fullName evidence="3">Uncharacterized protein</fullName>
    </submittedName>
</protein>
<feature type="transmembrane region" description="Helical" evidence="2">
    <location>
        <begin position="507"/>
        <end position="530"/>
    </location>
</feature>
<feature type="transmembrane region" description="Helical" evidence="2">
    <location>
        <begin position="282"/>
        <end position="300"/>
    </location>
</feature>
<feature type="transmembrane region" description="Helical" evidence="2">
    <location>
        <begin position="869"/>
        <end position="890"/>
    </location>
</feature>
<feature type="transmembrane region" description="Helical" evidence="2">
    <location>
        <begin position="209"/>
        <end position="230"/>
    </location>
</feature>
<keyword evidence="2" id="KW-0472">Membrane</keyword>
<feature type="region of interest" description="Disordered" evidence="1">
    <location>
        <begin position="145"/>
        <end position="167"/>
    </location>
</feature>
<keyword evidence="4" id="KW-1185">Reference proteome</keyword>
<dbReference type="AlphaFoldDB" id="A0A6H5G9S4"/>
<feature type="transmembrane region" description="Helical" evidence="2">
    <location>
        <begin position="12"/>
        <end position="31"/>
    </location>
</feature>
<feature type="transmembrane region" description="Helical" evidence="2">
    <location>
        <begin position="649"/>
        <end position="667"/>
    </location>
</feature>
<feature type="transmembrane region" description="Helical" evidence="2">
    <location>
        <begin position="242"/>
        <end position="261"/>
    </location>
</feature>
<name>A0A6H5G9S4_9HEMI</name>
<feature type="transmembrane region" description="Helical" evidence="2">
    <location>
        <begin position="790"/>
        <end position="809"/>
    </location>
</feature>
<sequence length="999" mass="115037">MVCTKSKYDMVTNLVFAAARLALNVSIWWHVAMMSCNLKFVKFAIARQNAQVRTNFEENTFYFLFATGLNVYTLLRSVVLYYGNLPLIAEDAVRLAFTFSQFLVQQQYCVLIHGYTFDMQCKRKPITDFVKGKVILWRGKASQGGSRRVKAGQGESRRVKAGQGGPGPMARKHGVFSMHLTISRLMGVLPVSVPAEDIKRENRRRSFSPLSNCYLIIGIYTIANVALSYFQRSKYDPIKNLVFITARIALNMGVAWHLTMMSMYPQLLQSLTESQSKPSAKLVNSIVLSIASISIGYRLVKSIWSYRSNTVLMAEDVIRLSMTYALILVEFQYCVFIQVQKSYIVDIKRKLRKATKPDQLATLVDRLYRIIQNLDRANGFFGVQMLFVCVDSITKCIAYGLSIAETAMGEGIPKMSDVSAVMYKIVVIAFLTVTCHNAGKEYCRGRIPKMYSKLIKVCNLFGVLPFPLAENAFWSLVYCYLVAGLCTIFNFWRIVEQLENPYSSIHGAYVMTLARINLNLGVAFNLYRMTRNRKLSVALMSKRMAQKKSRYYRLNIFVLAFINMWFVYQIVDSNNSEPTVYSRLVLTYSLIMLQFYYCTLVQLFVERLATVNRQLWQYRYGNVNRLVRRVFAIFEIMDSLDKLYGTQMLFVFLETIVKSTAYGYAFFRALKTWRWGFPTSSMVNCLIIVVYKMMLFFYFTNTCRAAQSELLPKLLPKILRISEFLSKTCISEERREMLYRRKRIARVSSLNAPVEPESYLEFKLNTLYLKLSAIFGIFPIGKIRGDRWKYWPLITTWVLTSINVASIAMNSYSDYKRWMANVKDLLNDFALILAATNLNVCVILHNVIAMRRSTKLGRLLKQLDQSKPWPSLMAVFEIACMTTSVANFIVTRYPKMLQIAGAVIRIMLTYLAMLILVQYSAFLGHFSKQIRQLTHQLRYRGKRSEQNFFHTSLHLCMYHHAESHPICTQKERPPAAPAVGDTLKSLRTSKRPIESIRGK</sequence>
<feature type="transmembrane region" description="Helical" evidence="2">
    <location>
        <begin position="902"/>
        <end position="922"/>
    </location>
</feature>
<keyword evidence="2" id="KW-0812">Transmembrane</keyword>
<evidence type="ECO:0000256" key="1">
    <source>
        <dbReference type="SAM" id="MobiDB-lite"/>
    </source>
</evidence>
<organism evidence="3 4">
    <name type="scientific">Nesidiocoris tenuis</name>
    <dbReference type="NCBI Taxonomy" id="355587"/>
    <lineage>
        <taxon>Eukaryota</taxon>
        <taxon>Metazoa</taxon>
        <taxon>Ecdysozoa</taxon>
        <taxon>Arthropoda</taxon>
        <taxon>Hexapoda</taxon>
        <taxon>Insecta</taxon>
        <taxon>Pterygota</taxon>
        <taxon>Neoptera</taxon>
        <taxon>Paraneoptera</taxon>
        <taxon>Hemiptera</taxon>
        <taxon>Heteroptera</taxon>
        <taxon>Panheteroptera</taxon>
        <taxon>Cimicomorpha</taxon>
        <taxon>Miridae</taxon>
        <taxon>Dicyphina</taxon>
        <taxon>Nesidiocoris</taxon>
    </lineage>
</organism>
<gene>
    <name evidence="3" type="ORF">NTEN_LOCUS5921</name>
</gene>
<proteinExistence type="predicted"/>
<evidence type="ECO:0000256" key="2">
    <source>
        <dbReference type="SAM" id="Phobius"/>
    </source>
</evidence>
<feature type="transmembrane region" description="Helical" evidence="2">
    <location>
        <begin position="320"/>
        <end position="339"/>
    </location>
</feature>
<evidence type="ECO:0000313" key="4">
    <source>
        <dbReference type="Proteomes" id="UP000479000"/>
    </source>
</evidence>
<dbReference type="EMBL" id="CADCXU010009028">
    <property type="protein sequence ID" value="CAA9999638.1"/>
    <property type="molecule type" value="Genomic_DNA"/>
</dbReference>
<dbReference type="Proteomes" id="UP000479000">
    <property type="component" value="Unassembled WGS sequence"/>
</dbReference>
<feature type="transmembrane region" description="Helical" evidence="2">
    <location>
        <begin position="829"/>
        <end position="848"/>
    </location>
</feature>
<feature type="transmembrane region" description="Helical" evidence="2">
    <location>
        <begin position="583"/>
        <end position="605"/>
    </location>
</feature>